<evidence type="ECO:0000256" key="7">
    <source>
        <dbReference type="SAM" id="SignalP"/>
    </source>
</evidence>
<feature type="domain" description="V-type proton ATPase subunit S1/VOA1 transmembrane" evidence="8">
    <location>
        <begin position="388"/>
        <end position="426"/>
    </location>
</feature>
<gene>
    <name evidence="9" type="ORF">JYU34_017994</name>
</gene>
<feature type="transmembrane region" description="Helical" evidence="6">
    <location>
        <begin position="389"/>
        <end position="415"/>
    </location>
</feature>
<dbReference type="Proteomes" id="UP000823941">
    <property type="component" value="Chromosome 24"/>
</dbReference>
<reference evidence="9 10" key="1">
    <citation type="submission" date="2021-06" db="EMBL/GenBank/DDBJ databases">
        <title>A haploid diamondback moth (Plutella xylostella L.) genome assembly resolves 31 chromosomes and identifies a diamide resistance mutation.</title>
        <authorList>
            <person name="Ward C.M."/>
            <person name="Perry K.D."/>
            <person name="Baker G."/>
            <person name="Powis K."/>
            <person name="Heckel D.G."/>
            <person name="Baxter S.W."/>
        </authorList>
    </citation>
    <scope>NUCLEOTIDE SEQUENCE [LARGE SCALE GENOMIC DNA]</scope>
    <source>
        <strain evidence="9 10">LV</strain>
        <tissue evidence="9">Single pupa</tissue>
    </source>
</reference>
<comment type="caution">
    <text evidence="9">The sequence shown here is derived from an EMBL/GenBank/DDBJ whole genome shotgun (WGS) entry which is preliminary data.</text>
</comment>
<dbReference type="InterPro" id="IPR046756">
    <property type="entry name" value="VAS1/VOA1_TM"/>
</dbReference>
<evidence type="ECO:0000256" key="5">
    <source>
        <dbReference type="ARBA" id="ARBA00023136"/>
    </source>
</evidence>
<evidence type="ECO:0000256" key="6">
    <source>
        <dbReference type="SAM" id="Phobius"/>
    </source>
</evidence>
<keyword evidence="7" id="KW-0732">Signal</keyword>
<keyword evidence="3 6" id="KW-0812">Transmembrane</keyword>
<dbReference type="Pfam" id="PF20520">
    <property type="entry name" value="Ac45-VOA1_TM"/>
    <property type="match status" value="1"/>
</dbReference>
<evidence type="ECO:0000256" key="2">
    <source>
        <dbReference type="ARBA" id="ARBA00009037"/>
    </source>
</evidence>
<evidence type="ECO:0000256" key="1">
    <source>
        <dbReference type="ARBA" id="ARBA00004167"/>
    </source>
</evidence>
<protein>
    <recommendedName>
        <fullName evidence="8">V-type proton ATPase subunit S1/VOA1 transmembrane domain-containing protein</fullName>
    </recommendedName>
</protein>
<sequence length="438" mass="49511">MILINLLVLLTFSNSSYGSKYLPVFILDYDQTLTNLITNNNPFYKTSRGEFTDIVHDVIRKSDTVIIFTETLFCSEDVSTRDKDGTSYPNMRKALHEQKVKYLPAVEEPYSILTQIFQPDPQNIFKLSVCNARAKLTLDPGHTKYFYVYFQDQPTDPRTESLRCHDAVMKEVYLQTRMSKPAGKIVAFYTGMTSPIIAERRLLKPIKTQKEVESVPTVFLSSDGALFRFKGVYFTRGRTVTSLFEMPSIAEETWTKRKLTTKMSYTDFEMQFEFSFRSDGWSLDSVSLLESKEVVGTLRLTAGAPWGNSYVCSDPLVISGGDGFVSINHYQIQPFRYTRKNLVVPYGDKNIALAEGEEDDDGPEPIPDVDAPGRNSTCRFGKSVHCGPYFSISILSCLFVSALLLGVLTGGIVMLMNCKTNDHYDDPHGKPLQFTSEF</sequence>
<comment type="subcellular location">
    <subcellularLocation>
        <location evidence="1">Membrane</location>
        <topology evidence="1">Single-pass membrane protein</topology>
    </subcellularLocation>
</comment>
<dbReference type="InterPro" id="IPR008388">
    <property type="entry name" value="Ac45_acc_su"/>
</dbReference>
<keyword evidence="4 6" id="KW-1133">Transmembrane helix</keyword>
<feature type="signal peptide" evidence="7">
    <location>
        <begin position="1"/>
        <end position="18"/>
    </location>
</feature>
<feature type="chain" id="PRO_5047323758" description="V-type proton ATPase subunit S1/VOA1 transmembrane domain-containing protein" evidence="7">
    <location>
        <begin position="19"/>
        <end position="438"/>
    </location>
</feature>
<comment type="similarity">
    <text evidence="2">Belongs to the vacuolar ATPase subunit S1 family.</text>
</comment>
<keyword evidence="10" id="KW-1185">Reference proteome</keyword>
<evidence type="ECO:0000259" key="8">
    <source>
        <dbReference type="Pfam" id="PF20520"/>
    </source>
</evidence>
<evidence type="ECO:0000313" key="10">
    <source>
        <dbReference type="Proteomes" id="UP000823941"/>
    </source>
</evidence>
<accession>A0ABQ7PZG7</accession>
<dbReference type="EMBL" id="JAHIBW010000024">
    <property type="protein sequence ID" value="KAG7298377.1"/>
    <property type="molecule type" value="Genomic_DNA"/>
</dbReference>
<evidence type="ECO:0000256" key="3">
    <source>
        <dbReference type="ARBA" id="ARBA00022692"/>
    </source>
</evidence>
<proteinExistence type="inferred from homology"/>
<dbReference type="PANTHER" id="PTHR12471:SF7">
    <property type="entry name" value="V-TYPE PROTON ATPASE SUBUNIT S1"/>
    <property type="match status" value="1"/>
</dbReference>
<name>A0ABQ7PZG7_PLUXY</name>
<dbReference type="PANTHER" id="PTHR12471">
    <property type="entry name" value="VACUOLAR ATP SYNTHASE SUBUNIT S1"/>
    <property type="match status" value="1"/>
</dbReference>
<organism evidence="9 10">
    <name type="scientific">Plutella xylostella</name>
    <name type="common">Diamondback moth</name>
    <name type="synonym">Plutella maculipennis</name>
    <dbReference type="NCBI Taxonomy" id="51655"/>
    <lineage>
        <taxon>Eukaryota</taxon>
        <taxon>Metazoa</taxon>
        <taxon>Ecdysozoa</taxon>
        <taxon>Arthropoda</taxon>
        <taxon>Hexapoda</taxon>
        <taxon>Insecta</taxon>
        <taxon>Pterygota</taxon>
        <taxon>Neoptera</taxon>
        <taxon>Endopterygota</taxon>
        <taxon>Lepidoptera</taxon>
        <taxon>Glossata</taxon>
        <taxon>Ditrysia</taxon>
        <taxon>Yponomeutoidea</taxon>
        <taxon>Plutellidae</taxon>
        <taxon>Plutella</taxon>
    </lineage>
</organism>
<evidence type="ECO:0000256" key="4">
    <source>
        <dbReference type="ARBA" id="ARBA00022989"/>
    </source>
</evidence>
<evidence type="ECO:0000313" key="9">
    <source>
        <dbReference type="EMBL" id="KAG7298377.1"/>
    </source>
</evidence>
<keyword evidence="5 6" id="KW-0472">Membrane</keyword>